<gene>
    <name evidence="1" type="ORF">EZS28_047532</name>
</gene>
<dbReference type="Proteomes" id="UP000324800">
    <property type="component" value="Unassembled WGS sequence"/>
</dbReference>
<protein>
    <submittedName>
        <fullName evidence="1">Uncharacterized protein</fullName>
    </submittedName>
</protein>
<evidence type="ECO:0000313" key="2">
    <source>
        <dbReference type="Proteomes" id="UP000324800"/>
    </source>
</evidence>
<evidence type="ECO:0000313" key="1">
    <source>
        <dbReference type="EMBL" id="KAA6356941.1"/>
    </source>
</evidence>
<name>A0A5J4TH88_9EUKA</name>
<proteinExistence type="predicted"/>
<reference evidence="1 2" key="1">
    <citation type="submission" date="2019-03" db="EMBL/GenBank/DDBJ databases">
        <title>Single cell metagenomics reveals metabolic interactions within the superorganism composed of flagellate Streblomastix strix and complex community of Bacteroidetes bacteria on its surface.</title>
        <authorList>
            <person name="Treitli S.C."/>
            <person name="Kolisko M."/>
            <person name="Husnik F."/>
            <person name="Keeling P."/>
            <person name="Hampl V."/>
        </authorList>
    </citation>
    <scope>NUCLEOTIDE SEQUENCE [LARGE SCALE GENOMIC DNA]</scope>
    <source>
        <strain evidence="1">ST1C</strain>
    </source>
</reference>
<sequence>MVQTCQVNWTIKIPANTLAIQLNRVVVPAGGAAINSDLTANPAVNFNGKVGITAEQTVNMAQTNQLYAPTEVLRFWLGFSTACGPFNQFAICKDSTKLWDTSIYAREQAVICSNSLSDLCTNNSFSVLPFESIIAEKRHCGVFIDVLVTAINTAAGTTQWQGATAAFTGPQNTISQIKDAVFTKLEIQNAMFMTFAMPQYPTWFFPVLFHNFDLVIDQRHVIRD</sequence>
<dbReference type="AlphaFoldDB" id="A0A5J4TH88"/>
<dbReference type="EMBL" id="SNRW01032174">
    <property type="protein sequence ID" value="KAA6356941.1"/>
    <property type="molecule type" value="Genomic_DNA"/>
</dbReference>
<organism evidence="1 2">
    <name type="scientific">Streblomastix strix</name>
    <dbReference type="NCBI Taxonomy" id="222440"/>
    <lineage>
        <taxon>Eukaryota</taxon>
        <taxon>Metamonada</taxon>
        <taxon>Preaxostyla</taxon>
        <taxon>Oxymonadida</taxon>
        <taxon>Streblomastigidae</taxon>
        <taxon>Streblomastix</taxon>
    </lineage>
</organism>
<feature type="non-terminal residue" evidence="1">
    <location>
        <position position="224"/>
    </location>
</feature>
<accession>A0A5J4TH88</accession>
<comment type="caution">
    <text evidence="1">The sequence shown here is derived from an EMBL/GenBank/DDBJ whole genome shotgun (WGS) entry which is preliminary data.</text>
</comment>